<dbReference type="AlphaFoldDB" id="A0A370CHU4"/>
<name>A0A370CHU4_9COXI</name>
<dbReference type="InterPro" id="IPR045521">
    <property type="entry name" value="DUF6475"/>
</dbReference>
<protein>
    <recommendedName>
        <fullName evidence="1">DUF6475 domain-containing protein</fullName>
    </recommendedName>
</protein>
<dbReference type="EMBL" id="NMOS02000008">
    <property type="protein sequence ID" value="RDH40439.1"/>
    <property type="molecule type" value="Genomic_DNA"/>
</dbReference>
<organism evidence="2 3">
    <name type="scientific">Candidatus Aquirickettsiella gammari</name>
    <dbReference type="NCBI Taxonomy" id="2016198"/>
    <lineage>
        <taxon>Bacteria</taxon>
        <taxon>Pseudomonadati</taxon>
        <taxon>Pseudomonadota</taxon>
        <taxon>Gammaproteobacteria</taxon>
        <taxon>Legionellales</taxon>
        <taxon>Coxiellaceae</taxon>
        <taxon>Candidatus Aquirickettsiella</taxon>
    </lineage>
</organism>
<gene>
    <name evidence="2" type="ORF">CFE62_003530</name>
</gene>
<reference evidence="2 3" key="1">
    <citation type="journal article" date="2017" name="Int. J. Syst. Evol. Microbiol.">
        <title>Aquarickettsiella crustaci n. gen. n. sp. (Gammaproteobacteria: Legionellales: Coxiellaceae); a bacterial pathogen of the freshwater crustacean: Gammarus fossarum (Malacostraca: Amphipoda).</title>
        <authorList>
            <person name="Bojko J."/>
            <person name="Dunn A.M."/>
            <person name="Stebbing P.D."/>
            <person name="Van Aerle R."/>
            <person name="Bacela-Spychalska K."/>
            <person name="Bean T.P."/>
            <person name="Stentiford G.D."/>
        </authorList>
    </citation>
    <scope>NUCLEOTIDE SEQUENCE [LARGE SCALE GENOMIC DNA]</scope>
    <source>
        <strain evidence="2">RA15029</strain>
    </source>
</reference>
<comment type="caution">
    <text evidence="2">The sequence shown here is derived from an EMBL/GenBank/DDBJ whole genome shotgun (WGS) entry which is preliminary data.</text>
</comment>
<proteinExistence type="predicted"/>
<feature type="domain" description="DUF6475" evidence="1">
    <location>
        <begin position="115"/>
        <end position="204"/>
    </location>
</feature>
<evidence type="ECO:0000259" key="1">
    <source>
        <dbReference type="Pfam" id="PF20081"/>
    </source>
</evidence>
<reference evidence="2 3" key="2">
    <citation type="journal article" date="2018" name="J. Invertebr. Pathol.">
        <title>'Candidatus Aquirickettsiella gammari' (Gammaproteobacteria: Legionellales: Coxiellaceae): A bacterial pathogen of the freshwater crustacean Gammarus fossarum (Malacostraca: Amphipoda).</title>
        <authorList>
            <person name="Bojko J."/>
            <person name="Dunn A.M."/>
            <person name="Stebbing P.D."/>
            <person name="van Aerle R."/>
            <person name="Bacela-Spychalska K."/>
            <person name="Bean T.P."/>
            <person name="Urrutia A."/>
            <person name="Stentiford G.D."/>
        </authorList>
    </citation>
    <scope>NUCLEOTIDE SEQUENCE [LARGE SCALE GENOMIC DNA]</scope>
    <source>
        <strain evidence="2">RA15029</strain>
    </source>
</reference>
<keyword evidence="3" id="KW-1185">Reference proteome</keyword>
<evidence type="ECO:0000313" key="3">
    <source>
        <dbReference type="Proteomes" id="UP000226429"/>
    </source>
</evidence>
<dbReference type="Pfam" id="PF20081">
    <property type="entry name" value="DUF6475"/>
    <property type="match status" value="1"/>
</dbReference>
<sequence>MVESLKKLKNKIGNFMLADDKKPFLEWLTLLAESFNRKVSSLLLETYWQCLKVYPFAQVKQAILNTLQNPDRQKWGMPTPADLIVLIQGDSHSHALNAWGQVVMAIRTVGRYDSVVFDNPIIHCVIRDMGGWVYLCQQPEKELPFLRHEFEKRYRDYQAKPLTSYPRSLKGSLEHDNQVQGSHNPPDPILIGDVKRALIVYANGTKQLSILPLTLSQATQQFSQLQIDTDTSEEEEN</sequence>
<accession>A0A370CHU4</accession>
<evidence type="ECO:0000313" key="2">
    <source>
        <dbReference type="EMBL" id="RDH40439.1"/>
    </source>
</evidence>
<dbReference type="Proteomes" id="UP000226429">
    <property type="component" value="Unassembled WGS sequence"/>
</dbReference>